<dbReference type="AlphaFoldDB" id="A0A9D3YAT0"/>
<feature type="compositionally biased region" description="Polar residues" evidence="1">
    <location>
        <begin position="22"/>
        <end position="51"/>
    </location>
</feature>
<organism evidence="2 3">
    <name type="scientific">Dreissena polymorpha</name>
    <name type="common">Zebra mussel</name>
    <name type="synonym">Mytilus polymorpha</name>
    <dbReference type="NCBI Taxonomy" id="45954"/>
    <lineage>
        <taxon>Eukaryota</taxon>
        <taxon>Metazoa</taxon>
        <taxon>Spiralia</taxon>
        <taxon>Lophotrochozoa</taxon>
        <taxon>Mollusca</taxon>
        <taxon>Bivalvia</taxon>
        <taxon>Autobranchia</taxon>
        <taxon>Heteroconchia</taxon>
        <taxon>Euheterodonta</taxon>
        <taxon>Imparidentia</taxon>
        <taxon>Neoheterodontei</taxon>
        <taxon>Myida</taxon>
        <taxon>Dreissenoidea</taxon>
        <taxon>Dreissenidae</taxon>
        <taxon>Dreissena</taxon>
    </lineage>
</organism>
<gene>
    <name evidence="2" type="ORF">DPMN_082444</name>
</gene>
<dbReference type="EMBL" id="JAIWYP010000016">
    <property type="protein sequence ID" value="KAH3694997.1"/>
    <property type="molecule type" value="Genomic_DNA"/>
</dbReference>
<feature type="region of interest" description="Disordered" evidence="1">
    <location>
        <begin position="22"/>
        <end position="132"/>
    </location>
</feature>
<evidence type="ECO:0000313" key="2">
    <source>
        <dbReference type="EMBL" id="KAH3694997.1"/>
    </source>
</evidence>
<keyword evidence="3" id="KW-1185">Reference proteome</keyword>
<feature type="compositionally biased region" description="Polar residues" evidence="1">
    <location>
        <begin position="102"/>
        <end position="111"/>
    </location>
</feature>
<protein>
    <submittedName>
        <fullName evidence="2">Uncharacterized protein</fullName>
    </submittedName>
</protein>
<proteinExistence type="predicted"/>
<dbReference type="Proteomes" id="UP000828390">
    <property type="component" value="Unassembled WGS sequence"/>
</dbReference>
<feature type="compositionally biased region" description="Basic and acidic residues" evidence="1">
    <location>
        <begin position="112"/>
        <end position="128"/>
    </location>
</feature>
<comment type="caution">
    <text evidence="2">The sequence shown here is derived from an EMBL/GenBank/DDBJ whole genome shotgun (WGS) entry which is preliminary data.</text>
</comment>
<accession>A0A9D3YAT0</accession>
<reference evidence="2" key="2">
    <citation type="submission" date="2020-11" db="EMBL/GenBank/DDBJ databases">
        <authorList>
            <person name="McCartney M.A."/>
            <person name="Auch B."/>
            <person name="Kono T."/>
            <person name="Mallez S."/>
            <person name="Becker A."/>
            <person name="Gohl D.M."/>
            <person name="Silverstein K.A.T."/>
            <person name="Koren S."/>
            <person name="Bechman K.B."/>
            <person name="Herman A."/>
            <person name="Abrahante J.E."/>
            <person name="Garbe J."/>
        </authorList>
    </citation>
    <scope>NUCLEOTIDE SEQUENCE</scope>
    <source>
        <strain evidence="2">Duluth1</strain>
        <tissue evidence="2">Whole animal</tissue>
    </source>
</reference>
<evidence type="ECO:0000313" key="3">
    <source>
        <dbReference type="Proteomes" id="UP000828390"/>
    </source>
</evidence>
<evidence type="ECO:0000256" key="1">
    <source>
        <dbReference type="SAM" id="MobiDB-lite"/>
    </source>
</evidence>
<name>A0A9D3YAT0_DREPO</name>
<sequence length="160" mass="17661">MAEEDWDAEICGLVQPVKHTLNHWQPSTSSSNQYDDGHYNNNNSLTQSRVYHNSAYKGGTRSDERPAGFGMGRGSERPAGFGMDRGSERPAGFGMGRGRLANDSSNGTRSSGHSERNNWRTDENDTSSKAKNMRTLSIESQFVGRIIGNAGYKKINKMLV</sequence>
<reference evidence="2" key="1">
    <citation type="journal article" date="2019" name="bioRxiv">
        <title>The Genome of the Zebra Mussel, Dreissena polymorpha: A Resource for Invasive Species Research.</title>
        <authorList>
            <person name="McCartney M.A."/>
            <person name="Auch B."/>
            <person name="Kono T."/>
            <person name="Mallez S."/>
            <person name="Zhang Y."/>
            <person name="Obille A."/>
            <person name="Becker A."/>
            <person name="Abrahante J.E."/>
            <person name="Garbe J."/>
            <person name="Badalamenti J.P."/>
            <person name="Herman A."/>
            <person name="Mangelson H."/>
            <person name="Liachko I."/>
            <person name="Sullivan S."/>
            <person name="Sone E.D."/>
            <person name="Koren S."/>
            <person name="Silverstein K.A.T."/>
            <person name="Beckman K.B."/>
            <person name="Gohl D.M."/>
        </authorList>
    </citation>
    <scope>NUCLEOTIDE SEQUENCE</scope>
    <source>
        <strain evidence="2">Duluth1</strain>
        <tissue evidence="2">Whole animal</tissue>
    </source>
</reference>